<dbReference type="InterPro" id="IPR045851">
    <property type="entry name" value="AMP-bd_C_sf"/>
</dbReference>
<protein>
    <recommendedName>
        <fullName evidence="6">long-chain-fatty-acid--CoA ligase</fullName>
        <ecNumber evidence="6">6.2.1.3</ecNumber>
    </recommendedName>
    <alternativeName>
        <fullName evidence="8">Long-chain-fatty-acid--CoA ligase</fullName>
    </alternativeName>
</protein>
<evidence type="ECO:0000313" key="12">
    <source>
        <dbReference type="RefSeq" id="XP_003747907.1"/>
    </source>
</evidence>
<keyword evidence="11" id="KW-1185">Reference proteome</keyword>
<accession>A0AAJ6QYD3</accession>
<keyword evidence="4" id="KW-0276">Fatty acid metabolism</keyword>
<dbReference type="GO" id="GO:0005789">
    <property type="term" value="C:endoplasmic reticulum membrane"/>
    <property type="evidence" value="ECO:0007669"/>
    <property type="project" value="TreeGrafter"/>
</dbReference>
<reference evidence="12" key="1">
    <citation type="submission" date="2025-08" db="UniProtKB">
        <authorList>
            <consortium name="RefSeq"/>
        </authorList>
    </citation>
    <scope>IDENTIFICATION</scope>
</reference>
<dbReference type="RefSeq" id="XP_003747907.1">
    <property type="nucleotide sequence ID" value="XM_003747859.2"/>
</dbReference>
<evidence type="ECO:0000256" key="6">
    <source>
        <dbReference type="ARBA" id="ARBA00026121"/>
    </source>
</evidence>
<dbReference type="AlphaFoldDB" id="A0AAJ6QYD3"/>
<evidence type="ECO:0000256" key="7">
    <source>
        <dbReference type="ARBA" id="ARBA00036527"/>
    </source>
</evidence>
<evidence type="ECO:0000256" key="2">
    <source>
        <dbReference type="ARBA" id="ARBA00022598"/>
    </source>
</evidence>
<keyword evidence="5" id="KW-0067">ATP-binding</keyword>
<evidence type="ECO:0000256" key="9">
    <source>
        <dbReference type="ARBA" id="ARBA00048666"/>
    </source>
</evidence>
<dbReference type="GO" id="GO:0044539">
    <property type="term" value="P:long-chain fatty acid import into cell"/>
    <property type="evidence" value="ECO:0007669"/>
    <property type="project" value="TreeGrafter"/>
</dbReference>
<dbReference type="EC" id="6.2.1.3" evidence="6"/>
<dbReference type="FunFam" id="3.30.300.30:FF:000002">
    <property type="entry name" value="Long-chain fatty acid transport protein 1"/>
    <property type="match status" value="1"/>
</dbReference>
<keyword evidence="2" id="KW-0436">Ligase</keyword>
<dbReference type="InterPro" id="IPR042099">
    <property type="entry name" value="ANL_N_sf"/>
</dbReference>
<organism evidence="11 12">
    <name type="scientific">Galendromus occidentalis</name>
    <name type="common">western predatory mite</name>
    <dbReference type="NCBI Taxonomy" id="34638"/>
    <lineage>
        <taxon>Eukaryota</taxon>
        <taxon>Metazoa</taxon>
        <taxon>Ecdysozoa</taxon>
        <taxon>Arthropoda</taxon>
        <taxon>Chelicerata</taxon>
        <taxon>Arachnida</taxon>
        <taxon>Acari</taxon>
        <taxon>Parasitiformes</taxon>
        <taxon>Mesostigmata</taxon>
        <taxon>Gamasina</taxon>
        <taxon>Phytoseioidea</taxon>
        <taxon>Phytoseiidae</taxon>
        <taxon>Typhlodrominae</taxon>
        <taxon>Galendromus</taxon>
    </lineage>
</organism>
<dbReference type="GO" id="GO:0005524">
    <property type="term" value="F:ATP binding"/>
    <property type="evidence" value="ECO:0007669"/>
    <property type="project" value="UniProtKB-KW"/>
</dbReference>
<evidence type="ECO:0000256" key="8">
    <source>
        <dbReference type="ARBA" id="ARBA00041297"/>
    </source>
</evidence>
<comment type="catalytic activity">
    <reaction evidence="9">
        <text>tetracosanoate + ATP + CoA = tetracosanoyl-CoA + AMP + diphosphate</text>
        <dbReference type="Rhea" id="RHEA:33639"/>
        <dbReference type="ChEBI" id="CHEBI:30616"/>
        <dbReference type="ChEBI" id="CHEBI:31014"/>
        <dbReference type="ChEBI" id="CHEBI:33019"/>
        <dbReference type="ChEBI" id="CHEBI:57287"/>
        <dbReference type="ChEBI" id="CHEBI:65052"/>
        <dbReference type="ChEBI" id="CHEBI:456215"/>
    </reaction>
    <physiologicalReaction direction="left-to-right" evidence="9">
        <dbReference type="Rhea" id="RHEA:33640"/>
    </physiologicalReaction>
</comment>
<dbReference type="InterPro" id="IPR020845">
    <property type="entry name" value="AMP-binding_CS"/>
</dbReference>
<dbReference type="KEGG" id="goe:100908893"/>
<dbReference type="PANTHER" id="PTHR43107:SF15">
    <property type="entry name" value="FATTY ACID TRANSPORT PROTEIN 3, ISOFORM A"/>
    <property type="match status" value="1"/>
</dbReference>
<keyword evidence="4" id="KW-0443">Lipid metabolism</keyword>
<evidence type="ECO:0000256" key="1">
    <source>
        <dbReference type="ARBA" id="ARBA00006432"/>
    </source>
</evidence>
<dbReference type="GO" id="GO:0005324">
    <property type="term" value="F:long-chain fatty acid transmembrane transporter activity"/>
    <property type="evidence" value="ECO:0007669"/>
    <property type="project" value="TreeGrafter"/>
</dbReference>
<evidence type="ECO:0000256" key="4">
    <source>
        <dbReference type="ARBA" id="ARBA00022832"/>
    </source>
</evidence>
<sequence>MWKTLHLVARTSARDIAAFWKFGKYVTFIRYVNFRQKTVPMWFREKASKVPQKTMFIYGDRKWSFSEAEQFTNKIANYFSSRGLKAGDDVALMMENRPESVLIWLGLSKIGVASALINTNLRGDPLLHCAKMVNSKAVIFSPEMASQIAEISSSLEGTLNSKLYRFGSPQHQERGDKMVGYDVSPDIMGCSSEHPEFHGKLSDCLLYVYTSGTTGLPKAARLRQSRFFLTSGASRFLADWRDDDVSYCYLPLYHFAGGVMQMSQTVLFGLTAVIVPGFSATNFWKDCIKHDCTVTQYIGEVCRYLYLQPGKPEDRQHKIRNMVGNGMRKEMWIPFQQRFGVKYIREIYGATESNGNSMNLDGTPGSVGIYPTICRLSTRVANLFYHRFIIKVHPETGEPLRGPDGLCILVGPNEPGEFVAEITRKPEGQFDGYTDTESTEKKIYRDVVRKGDRCFASGDILLYDDDGHLFFKDRTGDTYRWKGENVSTAEVEGVVSKYANHFDCVVIGVEIPNCEGKAGMATIIDQDQGVDLQELLKKISNELPSYALPLFIRLTKHIETTGTYKLQKTKLVKEGYDIKSVSDPIFFLDMKSMKYVRLTPELYEKIQSGQVRL</sequence>
<comment type="catalytic activity">
    <reaction evidence="7">
        <text>a very long-chain fatty acid + ATP + CoA = a very long-chain fatty acyl-CoA + AMP + diphosphate</text>
        <dbReference type="Rhea" id="RHEA:54536"/>
        <dbReference type="ChEBI" id="CHEBI:30616"/>
        <dbReference type="ChEBI" id="CHEBI:33019"/>
        <dbReference type="ChEBI" id="CHEBI:57287"/>
        <dbReference type="ChEBI" id="CHEBI:58950"/>
        <dbReference type="ChEBI" id="CHEBI:138261"/>
        <dbReference type="ChEBI" id="CHEBI:456215"/>
    </reaction>
    <physiologicalReaction direction="left-to-right" evidence="7">
        <dbReference type="Rhea" id="RHEA:54537"/>
    </physiologicalReaction>
</comment>
<feature type="domain" description="AMP-dependent synthetase/ligase" evidence="10">
    <location>
        <begin position="43"/>
        <end position="368"/>
    </location>
</feature>
<comment type="similarity">
    <text evidence="1">Belongs to the ATP-dependent AMP-binding enzyme family.</text>
</comment>
<dbReference type="Gene3D" id="3.30.300.30">
    <property type="match status" value="1"/>
</dbReference>
<dbReference type="GO" id="GO:0004467">
    <property type="term" value="F:long-chain fatty acid-CoA ligase activity"/>
    <property type="evidence" value="ECO:0007669"/>
    <property type="project" value="UniProtKB-EC"/>
</dbReference>
<dbReference type="InterPro" id="IPR000873">
    <property type="entry name" value="AMP-dep_synth/lig_dom"/>
</dbReference>
<dbReference type="Proteomes" id="UP000694867">
    <property type="component" value="Unplaced"/>
</dbReference>
<dbReference type="Gene3D" id="3.40.50.12780">
    <property type="entry name" value="N-terminal domain of ligase-like"/>
    <property type="match status" value="1"/>
</dbReference>
<gene>
    <name evidence="12" type="primary">LOC100908893</name>
</gene>
<name>A0AAJ6QYD3_9ACAR</name>
<evidence type="ECO:0000256" key="5">
    <source>
        <dbReference type="ARBA" id="ARBA00022840"/>
    </source>
</evidence>
<dbReference type="GeneID" id="100908893"/>
<dbReference type="GO" id="GO:0005886">
    <property type="term" value="C:plasma membrane"/>
    <property type="evidence" value="ECO:0007669"/>
    <property type="project" value="TreeGrafter"/>
</dbReference>
<dbReference type="PANTHER" id="PTHR43107">
    <property type="entry name" value="LONG-CHAIN FATTY ACID TRANSPORT PROTEIN"/>
    <property type="match status" value="1"/>
</dbReference>
<dbReference type="Pfam" id="PF00501">
    <property type="entry name" value="AMP-binding"/>
    <property type="match status" value="1"/>
</dbReference>
<dbReference type="NCBIfam" id="NF006134">
    <property type="entry name" value="PRK08279.1"/>
    <property type="match status" value="1"/>
</dbReference>
<keyword evidence="3" id="KW-0547">Nucleotide-binding</keyword>
<evidence type="ECO:0000256" key="3">
    <source>
        <dbReference type="ARBA" id="ARBA00022741"/>
    </source>
</evidence>
<evidence type="ECO:0000313" key="11">
    <source>
        <dbReference type="Proteomes" id="UP000694867"/>
    </source>
</evidence>
<dbReference type="SUPFAM" id="SSF56801">
    <property type="entry name" value="Acetyl-CoA synthetase-like"/>
    <property type="match status" value="1"/>
</dbReference>
<dbReference type="PROSITE" id="PS00455">
    <property type="entry name" value="AMP_BINDING"/>
    <property type="match status" value="1"/>
</dbReference>
<evidence type="ECO:0000259" key="10">
    <source>
        <dbReference type="Pfam" id="PF00501"/>
    </source>
</evidence>
<proteinExistence type="inferred from homology"/>